<feature type="compositionally biased region" description="Polar residues" evidence="1">
    <location>
        <begin position="110"/>
        <end position="120"/>
    </location>
</feature>
<accession>A0A1Y3AXE8</accession>
<protein>
    <submittedName>
        <fullName evidence="2">Uncharacterized protein</fullName>
    </submittedName>
</protein>
<evidence type="ECO:0000256" key="1">
    <source>
        <dbReference type="SAM" id="MobiDB-lite"/>
    </source>
</evidence>
<keyword evidence="3" id="KW-1185">Reference proteome</keyword>
<dbReference type="Proteomes" id="UP000194236">
    <property type="component" value="Unassembled WGS sequence"/>
</dbReference>
<organism evidence="2 3">
    <name type="scientific">Euroglyphus maynei</name>
    <name type="common">Mayne's house dust mite</name>
    <dbReference type="NCBI Taxonomy" id="6958"/>
    <lineage>
        <taxon>Eukaryota</taxon>
        <taxon>Metazoa</taxon>
        <taxon>Ecdysozoa</taxon>
        <taxon>Arthropoda</taxon>
        <taxon>Chelicerata</taxon>
        <taxon>Arachnida</taxon>
        <taxon>Acari</taxon>
        <taxon>Acariformes</taxon>
        <taxon>Sarcoptiformes</taxon>
        <taxon>Astigmata</taxon>
        <taxon>Psoroptidia</taxon>
        <taxon>Analgoidea</taxon>
        <taxon>Pyroglyphidae</taxon>
        <taxon>Pyroglyphinae</taxon>
        <taxon>Euroglyphus</taxon>
    </lineage>
</organism>
<dbReference type="AlphaFoldDB" id="A0A1Y3AXE8"/>
<feature type="region of interest" description="Disordered" evidence="1">
    <location>
        <begin position="56"/>
        <end position="78"/>
    </location>
</feature>
<evidence type="ECO:0000313" key="2">
    <source>
        <dbReference type="EMBL" id="OTF72667.1"/>
    </source>
</evidence>
<feature type="non-terminal residue" evidence="2">
    <location>
        <position position="229"/>
    </location>
</feature>
<proteinExistence type="predicted"/>
<sequence>MKVIQITNDSMEISKEMVKIYHDIGSKQNHNEENDDDGIQIQRIDDRVILDNNDHYETTTSSSSNKRIKLNTTSDSGEDDDKCIVTKIISSIINDKEDDSNNNNNNSANRPFTLNTTTLPMNKNNSSKVLLSYVNSHAKMTALVHPTQRKSNIVDDNKNKNVDIYDFKDSSENVVSDDVIPFKSTLKNIDNIAENNENVEKKTTVSPLHSISNLITTVSDNIIDNNETR</sequence>
<comment type="caution">
    <text evidence="2">The sequence shown here is derived from an EMBL/GenBank/DDBJ whole genome shotgun (WGS) entry which is preliminary data.</text>
</comment>
<gene>
    <name evidence="2" type="ORF">BLA29_009753</name>
</gene>
<evidence type="ECO:0000313" key="3">
    <source>
        <dbReference type="Proteomes" id="UP000194236"/>
    </source>
</evidence>
<feature type="compositionally biased region" description="Polar residues" evidence="1">
    <location>
        <begin position="58"/>
        <end position="75"/>
    </location>
</feature>
<feature type="region of interest" description="Disordered" evidence="1">
    <location>
        <begin position="95"/>
        <end position="120"/>
    </location>
</feature>
<reference evidence="2 3" key="1">
    <citation type="submission" date="2017-03" db="EMBL/GenBank/DDBJ databases">
        <title>Genome Survey of Euroglyphus maynei.</title>
        <authorList>
            <person name="Arlian L.G."/>
            <person name="Morgan M.S."/>
            <person name="Rider S.D."/>
        </authorList>
    </citation>
    <scope>NUCLEOTIDE SEQUENCE [LARGE SCALE GENOMIC DNA]</scope>
    <source>
        <strain evidence="2">Arlian Lab</strain>
        <tissue evidence="2">Whole body</tissue>
    </source>
</reference>
<dbReference type="OrthoDB" id="10612179at2759"/>
<name>A0A1Y3AXE8_EURMA</name>
<dbReference type="EMBL" id="MUJZ01055182">
    <property type="protein sequence ID" value="OTF72667.1"/>
    <property type="molecule type" value="Genomic_DNA"/>
</dbReference>